<protein>
    <submittedName>
        <fullName evidence="2">Uncharacterized protein</fullName>
    </submittedName>
</protein>
<organism evidence="2 3">
    <name type="scientific">Synechococcus sp. (strain ATCC 27144 / PCC 6301 / SAUG 1402/1)</name>
    <name type="common">Anacystis nidulans</name>
    <dbReference type="NCBI Taxonomy" id="269084"/>
    <lineage>
        <taxon>Bacteria</taxon>
        <taxon>Bacillati</taxon>
        <taxon>Cyanobacteriota</taxon>
        <taxon>Cyanophyceae</taxon>
        <taxon>Synechococcales</taxon>
        <taxon>Synechococcaceae</taxon>
        <taxon>Synechococcus</taxon>
    </lineage>
</organism>
<feature type="region of interest" description="Disordered" evidence="1">
    <location>
        <begin position="240"/>
        <end position="318"/>
    </location>
</feature>
<dbReference type="eggNOG" id="ENOG502Z8D1">
    <property type="taxonomic scope" value="Bacteria"/>
</dbReference>
<dbReference type="Proteomes" id="UP000001175">
    <property type="component" value="Chromosome"/>
</dbReference>
<name>A0A0H3K7C6_SYNP6</name>
<evidence type="ECO:0000256" key="1">
    <source>
        <dbReference type="SAM" id="MobiDB-lite"/>
    </source>
</evidence>
<dbReference type="KEGG" id="syc:syc1819_c"/>
<reference evidence="2 3" key="1">
    <citation type="journal article" date="2007" name="Photosyn. Res.">
        <title>Complete nucleotide sequence of the freshwater unicellular cyanobacterium Synechococcus elongatus PCC 6301 chromosome: gene content and organization.</title>
        <authorList>
            <person name="Sugita C."/>
            <person name="Ogata K."/>
            <person name="Shikata M."/>
            <person name="Jikuya H."/>
            <person name="Takano J."/>
            <person name="Furumichi M."/>
            <person name="Kanehisa M."/>
            <person name="Omata T."/>
            <person name="Sugiura M."/>
            <person name="Sugita M."/>
        </authorList>
    </citation>
    <scope>NUCLEOTIDE SEQUENCE [LARGE SCALE GENOMIC DNA]</scope>
    <source>
        <strain evidence="3">ATCC 27144 / PCC 6301 / SAUG 1402/1</strain>
    </source>
</reference>
<dbReference type="EMBL" id="AP008231">
    <property type="protein sequence ID" value="BAD80009.1"/>
    <property type="molecule type" value="Genomic_DNA"/>
</dbReference>
<evidence type="ECO:0000313" key="3">
    <source>
        <dbReference type="Proteomes" id="UP000001175"/>
    </source>
</evidence>
<dbReference type="AlphaFoldDB" id="A0A0H3K7C6"/>
<proteinExistence type="predicted"/>
<feature type="compositionally biased region" description="Basic and acidic residues" evidence="1">
    <location>
        <begin position="281"/>
        <end position="290"/>
    </location>
</feature>
<evidence type="ECO:0000313" key="2">
    <source>
        <dbReference type="EMBL" id="BAD80009.1"/>
    </source>
</evidence>
<sequence>MAQTTSTAVFWGVICCFLPSSRECQPQALSLVPVPILAIAPPPPSPMRPAPIPPASEPLQYRAIGLVRGRYQPDPEVFTKGTLIANDGVSLDAVLLGRVLSLVKKHIDLSQEHLWVVYPRTRDREGGLHMQIVGLWEPEMLTKRSQLTPGIRPPSPPKLQVSENFFSIRGEVVFTRPDLQRIVVRISQQAKTEPGERPAGFKLVLKGNLDLRALHHFWDFQVERQGEVLVVRQAEAVAALPGRRPKPKPQLRGQGQSSEHRSASYAAQAGEVRPQRSPLPRRVDQRDRPRPQPSGQKAPRPIKSVRLPSADAGSPEEA</sequence>
<accession>A0A0H3K7C6</accession>
<gene>
    <name evidence="2" type="ordered locus">syc1819_c</name>
</gene>